<reference evidence="1 2" key="1">
    <citation type="submission" date="2023-10" db="EMBL/GenBank/DDBJ databases">
        <title>Draft genome sequence of Xylaria bambusicola isolate GMP-LS, the root and basal stem rot pathogen of sugarcane in Indonesia.</title>
        <authorList>
            <person name="Selvaraj P."/>
            <person name="Muralishankar V."/>
            <person name="Muruganantham S."/>
            <person name="Sp S."/>
            <person name="Haryani S."/>
            <person name="Lau K.J.X."/>
            <person name="Naqvi N.I."/>
        </authorList>
    </citation>
    <scope>NUCLEOTIDE SEQUENCE [LARGE SCALE GENOMIC DNA]</scope>
    <source>
        <strain evidence="1">GMP-LS</strain>
    </source>
</reference>
<dbReference type="Proteomes" id="UP001305414">
    <property type="component" value="Unassembled WGS sequence"/>
</dbReference>
<comment type="caution">
    <text evidence="1">The sequence shown here is derived from an EMBL/GenBank/DDBJ whole genome shotgun (WGS) entry which is preliminary data.</text>
</comment>
<accession>A0AAN7V285</accession>
<evidence type="ECO:0000313" key="2">
    <source>
        <dbReference type="Proteomes" id="UP001305414"/>
    </source>
</evidence>
<organism evidence="1 2">
    <name type="scientific">Xylaria bambusicola</name>
    <dbReference type="NCBI Taxonomy" id="326684"/>
    <lineage>
        <taxon>Eukaryota</taxon>
        <taxon>Fungi</taxon>
        <taxon>Dikarya</taxon>
        <taxon>Ascomycota</taxon>
        <taxon>Pezizomycotina</taxon>
        <taxon>Sordariomycetes</taxon>
        <taxon>Xylariomycetidae</taxon>
        <taxon>Xylariales</taxon>
        <taxon>Xylariaceae</taxon>
        <taxon>Xylaria</taxon>
    </lineage>
</organism>
<keyword evidence="2" id="KW-1185">Reference proteome</keyword>
<proteinExistence type="predicted"/>
<dbReference type="AlphaFoldDB" id="A0AAN7V285"/>
<gene>
    <name evidence="1" type="ORF">RRF57_009002</name>
</gene>
<dbReference type="EMBL" id="JAWHQM010000031">
    <property type="protein sequence ID" value="KAK5633289.1"/>
    <property type="molecule type" value="Genomic_DNA"/>
</dbReference>
<evidence type="ECO:0000313" key="1">
    <source>
        <dbReference type="EMBL" id="KAK5633289.1"/>
    </source>
</evidence>
<sequence length="110" mass="11723">MPSLIVLAQCRIASGLPSCFSTEHQKRARRVAMRTHSPMAHDTTAIFLVRALLVSARARVILLIKGLNSATAEGSRRGTDNSDTDSVFVSTAISIEAMNKPGGEDATDIA</sequence>
<name>A0AAN7V285_9PEZI</name>
<protein>
    <submittedName>
        <fullName evidence="1">Uncharacterized protein</fullName>
    </submittedName>
</protein>